<feature type="transmembrane region" description="Helical" evidence="1">
    <location>
        <begin position="6"/>
        <end position="22"/>
    </location>
</feature>
<keyword evidence="1" id="KW-0472">Membrane</keyword>
<evidence type="ECO:0000313" key="2">
    <source>
        <dbReference type="EMBL" id="MRD49355.1"/>
    </source>
</evidence>
<evidence type="ECO:0000313" key="3">
    <source>
        <dbReference type="Proteomes" id="UP000487350"/>
    </source>
</evidence>
<evidence type="ECO:0000256" key="1">
    <source>
        <dbReference type="SAM" id="Phobius"/>
    </source>
</evidence>
<sequence length="81" mass="8895">MLTSLEWTGSLLGLVGAYLLATHSRVSRYGWIAFLAANVAMMVFALGIDRYGLLVQQAGFMGTSLLGLHRAGLWPRRRIAE</sequence>
<reference evidence="2 3" key="1">
    <citation type="submission" date="2019-11" db="EMBL/GenBank/DDBJ databases">
        <title>Caenimonas koreensis gen. nov., sp. nov., isolated from activated sludge.</title>
        <authorList>
            <person name="Seung H.R."/>
        </authorList>
    </citation>
    <scope>NUCLEOTIDE SEQUENCE [LARGE SCALE GENOMIC DNA]</scope>
    <source>
        <strain evidence="2 3">EMB320</strain>
    </source>
</reference>
<name>A0A844AYB5_9BURK</name>
<accession>A0A844AYB5</accession>
<dbReference type="Proteomes" id="UP000487350">
    <property type="component" value="Unassembled WGS sequence"/>
</dbReference>
<keyword evidence="3" id="KW-1185">Reference proteome</keyword>
<keyword evidence="1" id="KW-0812">Transmembrane</keyword>
<gene>
    <name evidence="2" type="ORF">GHT07_18930</name>
</gene>
<comment type="caution">
    <text evidence="2">The sequence shown here is derived from an EMBL/GenBank/DDBJ whole genome shotgun (WGS) entry which is preliminary data.</text>
</comment>
<keyword evidence="1" id="KW-1133">Transmembrane helix</keyword>
<protein>
    <recommendedName>
        <fullName evidence="4">Nicotinamide riboside transporter PnuC</fullName>
    </recommendedName>
</protein>
<dbReference type="RefSeq" id="WP_153586664.1">
    <property type="nucleotide sequence ID" value="NZ_WJBU01000023.1"/>
</dbReference>
<dbReference type="OrthoDB" id="8912019at2"/>
<organism evidence="2 3">
    <name type="scientific">Caenimonas koreensis DSM 17982</name>
    <dbReference type="NCBI Taxonomy" id="1121255"/>
    <lineage>
        <taxon>Bacteria</taxon>
        <taxon>Pseudomonadati</taxon>
        <taxon>Pseudomonadota</taxon>
        <taxon>Betaproteobacteria</taxon>
        <taxon>Burkholderiales</taxon>
        <taxon>Comamonadaceae</taxon>
        <taxon>Caenimonas</taxon>
    </lineage>
</organism>
<feature type="transmembrane region" description="Helical" evidence="1">
    <location>
        <begin position="29"/>
        <end position="48"/>
    </location>
</feature>
<proteinExistence type="predicted"/>
<dbReference type="AlphaFoldDB" id="A0A844AYB5"/>
<evidence type="ECO:0008006" key="4">
    <source>
        <dbReference type="Google" id="ProtNLM"/>
    </source>
</evidence>
<feature type="transmembrane region" description="Helical" evidence="1">
    <location>
        <begin position="54"/>
        <end position="73"/>
    </location>
</feature>
<dbReference type="EMBL" id="WJBU01000023">
    <property type="protein sequence ID" value="MRD49355.1"/>
    <property type="molecule type" value="Genomic_DNA"/>
</dbReference>